<feature type="region of interest" description="Disordered" evidence="1">
    <location>
        <begin position="55"/>
        <end position="87"/>
    </location>
</feature>
<evidence type="ECO:0000256" key="1">
    <source>
        <dbReference type="SAM" id="MobiDB-lite"/>
    </source>
</evidence>
<feature type="transmembrane region" description="Helical" evidence="2">
    <location>
        <begin position="322"/>
        <end position="341"/>
    </location>
</feature>
<evidence type="ECO:0000313" key="4">
    <source>
        <dbReference type="Proteomes" id="UP000676310"/>
    </source>
</evidence>
<protein>
    <recommendedName>
        <fullName evidence="5">Transmembrane protein</fullName>
    </recommendedName>
</protein>
<feature type="transmembrane region" description="Helical" evidence="2">
    <location>
        <begin position="353"/>
        <end position="374"/>
    </location>
</feature>
<evidence type="ECO:0000256" key="2">
    <source>
        <dbReference type="SAM" id="Phobius"/>
    </source>
</evidence>
<dbReference type="AlphaFoldDB" id="A0A8J2N5R0"/>
<accession>A0A8J2N5R0</accession>
<dbReference type="Proteomes" id="UP000676310">
    <property type="component" value="Unassembled WGS sequence"/>
</dbReference>
<dbReference type="EMBL" id="CAJRGZ010000019">
    <property type="protein sequence ID" value="CAG5158431.1"/>
    <property type="molecule type" value="Genomic_DNA"/>
</dbReference>
<sequence length="379" mass="42402">MFLRDLFKWSRDATPHPQPQQWRSNEYYSGSPTDPPRVDAFAFASSPLPAHVMGTSHYLSPSAPGDGVVGRPSSPNTETPKTEDDLTKAQVKQALLPDQKDDPEGVLDDKITLGVSQSRSERIKRLKPLPPTSMVVEPFGGLKSPLITTSYHLGLPNSYTPSEGTSSSNEKEDVTKKPTCSLNLVCYSRGCVVSQIQVTMPTKFETKEDYDKTMARYPKIITSDEGLFKALRDRYQNKMCGFWRRCFSLKTLKCLRLLSYTLDTRPSAVPFDEMTMQEVLYAYNHPSEFGPETDWVEWIFRLRQPDKRHALEFVEGWNRTRIAILGVIPCIASTLVGVIWSSRGGDVQTAFTVAAFILTLATVLLALLAVISGIDSKPR</sequence>
<name>A0A8J2N5R0_9PLEO</name>
<dbReference type="RefSeq" id="XP_043168628.1">
    <property type="nucleotide sequence ID" value="XM_043312693.1"/>
</dbReference>
<feature type="region of interest" description="Disordered" evidence="1">
    <location>
        <begin position="1"/>
        <end position="39"/>
    </location>
</feature>
<proteinExistence type="predicted"/>
<feature type="compositionally biased region" description="Basic and acidic residues" evidence="1">
    <location>
        <begin position="1"/>
        <end position="14"/>
    </location>
</feature>
<comment type="caution">
    <text evidence="3">The sequence shown here is derived from an EMBL/GenBank/DDBJ whole genome shotgun (WGS) entry which is preliminary data.</text>
</comment>
<evidence type="ECO:0000313" key="3">
    <source>
        <dbReference type="EMBL" id="CAG5158431.1"/>
    </source>
</evidence>
<dbReference type="GeneID" id="67016814"/>
<keyword evidence="2" id="KW-0812">Transmembrane</keyword>
<keyword evidence="4" id="KW-1185">Reference proteome</keyword>
<dbReference type="OrthoDB" id="3689824at2759"/>
<keyword evidence="2" id="KW-1133">Transmembrane helix</keyword>
<keyword evidence="2" id="KW-0472">Membrane</keyword>
<evidence type="ECO:0008006" key="5">
    <source>
        <dbReference type="Google" id="ProtNLM"/>
    </source>
</evidence>
<organism evidence="3 4">
    <name type="scientific">Alternaria atra</name>
    <dbReference type="NCBI Taxonomy" id="119953"/>
    <lineage>
        <taxon>Eukaryota</taxon>
        <taxon>Fungi</taxon>
        <taxon>Dikarya</taxon>
        <taxon>Ascomycota</taxon>
        <taxon>Pezizomycotina</taxon>
        <taxon>Dothideomycetes</taxon>
        <taxon>Pleosporomycetidae</taxon>
        <taxon>Pleosporales</taxon>
        <taxon>Pleosporineae</taxon>
        <taxon>Pleosporaceae</taxon>
        <taxon>Alternaria</taxon>
        <taxon>Alternaria sect. Ulocladioides</taxon>
    </lineage>
</organism>
<reference evidence="3" key="1">
    <citation type="submission" date="2021-05" db="EMBL/GenBank/DDBJ databases">
        <authorList>
            <person name="Stam R."/>
        </authorList>
    </citation>
    <scope>NUCLEOTIDE SEQUENCE</scope>
    <source>
        <strain evidence="3">CS162</strain>
    </source>
</reference>
<feature type="compositionally biased region" description="Polar residues" evidence="1">
    <location>
        <begin position="19"/>
        <end position="32"/>
    </location>
</feature>
<gene>
    <name evidence="3" type="ORF">ALTATR162_LOCUS5076</name>
</gene>